<dbReference type="EMBL" id="MU855323">
    <property type="protein sequence ID" value="KAK3906596.1"/>
    <property type="molecule type" value="Genomic_DNA"/>
</dbReference>
<dbReference type="FunFam" id="3.30.70.330:FF:000376">
    <property type="entry name" value="Putative RNA binding protein"/>
    <property type="match status" value="1"/>
</dbReference>
<reference evidence="5" key="2">
    <citation type="submission" date="2023-05" db="EMBL/GenBank/DDBJ databases">
        <authorList>
            <consortium name="Lawrence Berkeley National Laboratory"/>
            <person name="Steindorff A."/>
            <person name="Hensen N."/>
            <person name="Bonometti L."/>
            <person name="Westerberg I."/>
            <person name="Brannstrom I.O."/>
            <person name="Guillou S."/>
            <person name="Cros-Aarteil S."/>
            <person name="Calhoun S."/>
            <person name="Haridas S."/>
            <person name="Kuo A."/>
            <person name="Mondo S."/>
            <person name="Pangilinan J."/>
            <person name="Riley R."/>
            <person name="Labutti K."/>
            <person name="Andreopoulos B."/>
            <person name="Lipzen A."/>
            <person name="Chen C."/>
            <person name="Yanf M."/>
            <person name="Daum C."/>
            <person name="Ng V."/>
            <person name="Clum A."/>
            <person name="Ohm R."/>
            <person name="Martin F."/>
            <person name="Silar P."/>
            <person name="Natvig D."/>
            <person name="Lalanne C."/>
            <person name="Gautier V."/>
            <person name="Ament-Velasquez S.L."/>
            <person name="Kruys A."/>
            <person name="Hutchinson M.I."/>
            <person name="Powell A.J."/>
            <person name="Barry K."/>
            <person name="Miller A.N."/>
            <person name="Grigoriev I.V."/>
            <person name="Debuchy R."/>
            <person name="Gladieux P."/>
            <person name="Thoren M.H."/>
            <person name="Johannesson H."/>
        </authorList>
    </citation>
    <scope>NUCLEOTIDE SEQUENCE</scope>
    <source>
        <strain evidence="5">CBS 103.79</strain>
    </source>
</reference>
<feature type="compositionally biased region" description="Basic residues" evidence="3">
    <location>
        <begin position="308"/>
        <end position="319"/>
    </location>
</feature>
<feature type="compositionally biased region" description="Basic and acidic residues" evidence="3">
    <location>
        <begin position="10"/>
        <end position="51"/>
    </location>
</feature>
<organism evidence="5 6">
    <name type="scientific">Staphylotrichum tortipilum</name>
    <dbReference type="NCBI Taxonomy" id="2831512"/>
    <lineage>
        <taxon>Eukaryota</taxon>
        <taxon>Fungi</taxon>
        <taxon>Dikarya</taxon>
        <taxon>Ascomycota</taxon>
        <taxon>Pezizomycotina</taxon>
        <taxon>Sordariomycetes</taxon>
        <taxon>Sordariomycetidae</taxon>
        <taxon>Sordariales</taxon>
        <taxon>Chaetomiaceae</taxon>
        <taxon>Staphylotrichum</taxon>
    </lineage>
</organism>
<sequence length="319" mass="35521">MSKSSSKKRERADDDTAENHDAKPILKKSKLDSNGRADVTKKNTKVKEAKAEPVPVDEGEKPKREKKDKKEKKEKKGDGKKDKKAKKPKDEESTAELDKPAPAEPPATEEATNGDASADKKSKKDKKKAKKDKKDKPKPAAEAQDEAQPEADASADGETPTTASDKQNRFIVFVGNLPFTATADAVRAHFATLQPTSVRLLTQRENPAKSRGIAFVEFAGYDHMKTCLKKFHHTEFDDGKAQPRKINVELTAGGGGKTAARQDKIKQKNAKLNEERAQRMKREEEAKYEKAMKTGQTQEQREEDAVHPSRRARVPYGRH</sequence>
<dbReference type="InterPro" id="IPR035979">
    <property type="entry name" value="RBD_domain_sf"/>
</dbReference>
<dbReference type="PANTHER" id="PTHR23236">
    <property type="entry name" value="EUKARYOTIC TRANSLATION INITIATION FACTOR 4B/4H"/>
    <property type="match status" value="1"/>
</dbReference>
<dbReference type="Gene3D" id="3.30.70.330">
    <property type="match status" value="1"/>
</dbReference>
<evidence type="ECO:0000313" key="6">
    <source>
        <dbReference type="Proteomes" id="UP001303889"/>
    </source>
</evidence>
<name>A0AAN6MU91_9PEZI</name>
<feature type="compositionally biased region" description="Basic and acidic residues" evidence="3">
    <location>
        <begin position="88"/>
        <end position="101"/>
    </location>
</feature>
<dbReference type="PROSITE" id="PS50102">
    <property type="entry name" value="RRM"/>
    <property type="match status" value="1"/>
</dbReference>
<dbReference type="InterPro" id="IPR000504">
    <property type="entry name" value="RRM_dom"/>
</dbReference>
<evidence type="ECO:0000256" key="3">
    <source>
        <dbReference type="SAM" id="MobiDB-lite"/>
    </source>
</evidence>
<gene>
    <name evidence="5" type="ORF">C8A05DRAFT_29550</name>
</gene>
<keyword evidence="6" id="KW-1185">Reference proteome</keyword>
<dbReference type="GO" id="GO:0019843">
    <property type="term" value="F:rRNA binding"/>
    <property type="evidence" value="ECO:0007669"/>
    <property type="project" value="TreeGrafter"/>
</dbReference>
<dbReference type="SMART" id="SM00360">
    <property type="entry name" value="RRM"/>
    <property type="match status" value="1"/>
</dbReference>
<dbReference type="PANTHER" id="PTHR23236:SF51">
    <property type="entry name" value="NUCLEOLAR PROTEIN 6"/>
    <property type="match status" value="1"/>
</dbReference>
<reference evidence="5" key="1">
    <citation type="journal article" date="2023" name="Mol. Phylogenet. Evol.">
        <title>Genome-scale phylogeny and comparative genomics of the fungal order Sordariales.</title>
        <authorList>
            <person name="Hensen N."/>
            <person name="Bonometti L."/>
            <person name="Westerberg I."/>
            <person name="Brannstrom I.O."/>
            <person name="Guillou S."/>
            <person name="Cros-Aarteil S."/>
            <person name="Calhoun S."/>
            <person name="Haridas S."/>
            <person name="Kuo A."/>
            <person name="Mondo S."/>
            <person name="Pangilinan J."/>
            <person name="Riley R."/>
            <person name="LaButti K."/>
            <person name="Andreopoulos B."/>
            <person name="Lipzen A."/>
            <person name="Chen C."/>
            <person name="Yan M."/>
            <person name="Daum C."/>
            <person name="Ng V."/>
            <person name="Clum A."/>
            <person name="Steindorff A."/>
            <person name="Ohm R.A."/>
            <person name="Martin F."/>
            <person name="Silar P."/>
            <person name="Natvig D.O."/>
            <person name="Lalanne C."/>
            <person name="Gautier V."/>
            <person name="Ament-Velasquez S.L."/>
            <person name="Kruys A."/>
            <person name="Hutchinson M.I."/>
            <person name="Powell A.J."/>
            <person name="Barry K."/>
            <person name="Miller A.N."/>
            <person name="Grigoriev I.V."/>
            <person name="Debuchy R."/>
            <person name="Gladieux P."/>
            <person name="Hiltunen Thoren M."/>
            <person name="Johannesson H."/>
        </authorList>
    </citation>
    <scope>NUCLEOTIDE SEQUENCE</scope>
    <source>
        <strain evidence="5">CBS 103.79</strain>
    </source>
</reference>
<feature type="compositionally biased region" description="Basic and acidic residues" evidence="3">
    <location>
        <begin position="269"/>
        <end position="292"/>
    </location>
</feature>
<evidence type="ECO:0000256" key="1">
    <source>
        <dbReference type="ARBA" id="ARBA00022884"/>
    </source>
</evidence>
<dbReference type="GO" id="GO:0042274">
    <property type="term" value="P:ribosomal small subunit biogenesis"/>
    <property type="evidence" value="ECO:0007669"/>
    <property type="project" value="TreeGrafter"/>
</dbReference>
<dbReference type="InterPro" id="IPR012677">
    <property type="entry name" value="Nucleotide-bd_a/b_plait_sf"/>
</dbReference>
<dbReference type="SUPFAM" id="SSF54928">
    <property type="entry name" value="RNA-binding domain, RBD"/>
    <property type="match status" value="1"/>
</dbReference>
<feature type="region of interest" description="Disordered" evidence="3">
    <location>
        <begin position="1"/>
        <end position="164"/>
    </location>
</feature>
<evidence type="ECO:0000313" key="5">
    <source>
        <dbReference type="EMBL" id="KAK3906596.1"/>
    </source>
</evidence>
<dbReference type="CDD" id="cd12400">
    <property type="entry name" value="RRM_Nop6"/>
    <property type="match status" value="1"/>
</dbReference>
<protein>
    <recommendedName>
        <fullName evidence="4">RRM domain-containing protein</fullName>
    </recommendedName>
</protein>
<keyword evidence="1 2" id="KW-0694">RNA-binding</keyword>
<feature type="domain" description="RRM" evidence="4">
    <location>
        <begin position="170"/>
        <end position="253"/>
    </location>
</feature>
<dbReference type="InterPro" id="IPR034228">
    <property type="entry name" value="Nop6_RRM"/>
</dbReference>
<feature type="compositionally biased region" description="Acidic residues" evidence="3">
    <location>
        <begin position="143"/>
        <end position="155"/>
    </location>
</feature>
<dbReference type="GO" id="GO:0005730">
    <property type="term" value="C:nucleolus"/>
    <property type="evidence" value="ECO:0007669"/>
    <property type="project" value="TreeGrafter"/>
</dbReference>
<dbReference type="AlphaFoldDB" id="A0AAN6MU91"/>
<proteinExistence type="predicted"/>
<comment type="caution">
    <text evidence="5">The sequence shown here is derived from an EMBL/GenBank/DDBJ whole genome shotgun (WGS) entry which is preliminary data.</text>
</comment>
<dbReference type="Proteomes" id="UP001303889">
    <property type="component" value="Unassembled WGS sequence"/>
</dbReference>
<evidence type="ECO:0000256" key="2">
    <source>
        <dbReference type="PROSITE-ProRule" id="PRU00176"/>
    </source>
</evidence>
<evidence type="ECO:0000259" key="4">
    <source>
        <dbReference type="PROSITE" id="PS50102"/>
    </source>
</evidence>
<accession>A0AAN6MU91</accession>
<feature type="region of interest" description="Disordered" evidence="3">
    <location>
        <begin position="269"/>
        <end position="319"/>
    </location>
</feature>
<dbReference type="Pfam" id="PF00076">
    <property type="entry name" value="RRM_1"/>
    <property type="match status" value="1"/>
</dbReference>